<feature type="transmembrane region" description="Helical" evidence="4">
    <location>
        <begin position="531"/>
        <end position="555"/>
    </location>
</feature>
<comment type="caution">
    <text evidence="6">The sequence shown here is derived from an EMBL/GenBank/DDBJ whole genome shotgun (WGS) entry which is preliminary data.</text>
</comment>
<evidence type="ECO:0000256" key="1">
    <source>
        <dbReference type="ARBA" id="ARBA00022553"/>
    </source>
</evidence>
<dbReference type="InterPro" id="IPR001952">
    <property type="entry name" value="Alkaline_phosphatase"/>
</dbReference>
<evidence type="ECO:0000256" key="5">
    <source>
        <dbReference type="SAM" id="SignalP"/>
    </source>
</evidence>
<keyword evidence="4" id="KW-1133">Transmembrane helix</keyword>
<gene>
    <name evidence="6" type="primary">phoA</name>
    <name evidence="6" type="ORF">ACFOW9_04395</name>
</gene>
<organism evidence="6 7">
    <name type="scientific">Arthrobacter cryoconiti</name>
    <dbReference type="NCBI Taxonomy" id="748907"/>
    <lineage>
        <taxon>Bacteria</taxon>
        <taxon>Bacillati</taxon>
        <taxon>Actinomycetota</taxon>
        <taxon>Actinomycetes</taxon>
        <taxon>Micrococcales</taxon>
        <taxon>Micrococcaceae</taxon>
        <taxon>Arthrobacter</taxon>
    </lineage>
</organism>
<keyword evidence="1" id="KW-0597">Phosphoprotein</keyword>
<evidence type="ECO:0000256" key="2">
    <source>
        <dbReference type="RuleBase" id="RU003946"/>
    </source>
</evidence>
<dbReference type="EMBL" id="JBHSCQ010000005">
    <property type="protein sequence ID" value="MFC4264836.1"/>
    <property type="molecule type" value="Genomic_DNA"/>
</dbReference>
<evidence type="ECO:0000313" key="7">
    <source>
        <dbReference type="Proteomes" id="UP001595773"/>
    </source>
</evidence>
<proteinExistence type="inferred from homology"/>
<dbReference type="PANTHER" id="PTHR11596">
    <property type="entry name" value="ALKALINE PHOSPHATASE"/>
    <property type="match status" value="1"/>
</dbReference>
<feature type="compositionally biased region" description="Pro residues" evidence="3">
    <location>
        <begin position="482"/>
        <end position="492"/>
    </location>
</feature>
<evidence type="ECO:0000256" key="3">
    <source>
        <dbReference type="SAM" id="MobiDB-lite"/>
    </source>
</evidence>
<dbReference type="PRINTS" id="PR00113">
    <property type="entry name" value="ALKPHPHTASE"/>
</dbReference>
<dbReference type="InterPro" id="IPR017850">
    <property type="entry name" value="Alkaline_phosphatase_core_sf"/>
</dbReference>
<sequence>MHIHEHKKPNRRRGAQLAFATAILSTCALATAGPVLAAAPDITTHGGAQRSSASHAADVAASIIDGPAKNVILLIGDGMGDSEITIARNYARGAAGAFPGIDSLPLTGQYTTYALNKSTGGPNYTPDSAATGTAWATGTKSYNGAISVDVNGVAQKSLLQIAKANGLKTGNVSTAELQDATPAVQVASVSGRKCYGPVATTKSCPENALENGGKGSITEQLLDTRPDVSLGGGSATFAETATAGDWAGKTLTEQAAARGYKTVSTATELNAIKTADANAPLLGLFTPGNMAVRWEGAKATHTGGGEAPITCTDNPQRTAEQPSLSQMTSKAIELLKTGDKGFFLQVEGASIDKQDHAANPCGQIGETVDLDEAVKDALDFARVDGNTMVVVTADHAHSSQIISAGATTPGLTRSLTTLDGETMTVSYGTAEDGNSQSHTGSQVRIAAFGPGAANVVGLSDQTDLFFTVTNTLKLDPEAVLPAPLPTATPSPSPGDKGTPSDSASPTLPADQPTNSAAAVPGAGGGSGPGSLAWTGSTAGFLAAAAMALLTVGLILRRRTRATHTTI</sequence>
<dbReference type="PANTHER" id="PTHR11596:SF5">
    <property type="entry name" value="ALKALINE PHOSPHATASE"/>
    <property type="match status" value="1"/>
</dbReference>
<dbReference type="CDD" id="cd16012">
    <property type="entry name" value="ALP"/>
    <property type="match status" value="1"/>
</dbReference>
<protein>
    <submittedName>
        <fullName evidence="6">Alkaline phosphatase</fullName>
        <ecNumber evidence="6">3.1.3.1</ecNumber>
    </submittedName>
</protein>
<comment type="similarity">
    <text evidence="2">Belongs to the alkaline phosphatase family.</text>
</comment>
<accession>A0ABV8QYB8</accession>
<dbReference type="EC" id="3.1.3.1" evidence="6"/>
<dbReference type="Gene3D" id="3.40.720.10">
    <property type="entry name" value="Alkaline Phosphatase, subunit A"/>
    <property type="match status" value="1"/>
</dbReference>
<feature type="region of interest" description="Disordered" evidence="3">
    <location>
        <begin position="479"/>
        <end position="525"/>
    </location>
</feature>
<feature type="chain" id="PRO_5045062415" evidence="5">
    <location>
        <begin position="38"/>
        <end position="566"/>
    </location>
</feature>
<dbReference type="RefSeq" id="WP_230066458.1">
    <property type="nucleotide sequence ID" value="NZ_BAABLL010000019.1"/>
</dbReference>
<dbReference type="NCBIfam" id="NF007810">
    <property type="entry name" value="PRK10518.1"/>
    <property type="match status" value="1"/>
</dbReference>
<evidence type="ECO:0000313" key="6">
    <source>
        <dbReference type="EMBL" id="MFC4264836.1"/>
    </source>
</evidence>
<dbReference type="Proteomes" id="UP001595773">
    <property type="component" value="Unassembled WGS sequence"/>
</dbReference>
<keyword evidence="4" id="KW-0812">Transmembrane</keyword>
<keyword evidence="6" id="KW-0378">Hydrolase</keyword>
<keyword evidence="7" id="KW-1185">Reference proteome</keyword>
<evidence type="ECO:0000256" key="4">
    <source>
        <dbReference type="SAM" id="Phobius"/>
    </source>
</evidence>
<dbReference type="SMART" id="SM00098">
    <property type="entry name" value="alkPPc"/>
    <property type="match status" value="1"/>
</dbReference>
<dbReference type="SUPFAM" id="SSF53649">
    <property type="entry name" value="Alkaline phosphatase-like"/>
    <property type="match status" value="1"/>
</dbReference>
<reference evidence="7" key="1">
    <citation type="journal article" date="2019" name="Int. J. Syst. Evol. Microbiol.">
        <title>The Global Catalogue of Microorganisms (GCM) 10K type strain sequencing project: providing services to taxonomists for standard genome sequencing and annotation.</title>
        <authorList>
            <consortium name="The Broad Institute Genomics Platform"/>
            <consortium name="The Broad Institute Genome Sequencing Center for Infectious Disease"/>
            <person name="Wu L."/>
            <person name="Ma J."/>
        </authorList>
    </citation>
    <scope>NUCLEOTIDE SEQUENCE [LARGE SCALE GENOMIC DNA]</scope>
    <source>
        <strain evidence="7">CGMCC 1.10698</strain>
    </source>
</reference>
<name>A0ABV8QYB8_9MICC</name>
<dbReference type="GO" id="GO:0004035">
    <property type="term" value="F:alkaline phosphatase activity"/>
    <property type="evidence" value="ECO:0007669"/>
    <property type="project" value="UniProtKB-EC"/>
</dbReference>
<keyword evidence="5" id="KW-0732">Signal</keyword>
<dbReference type="Pfam" id="PF00245">
    <property type="entry name" value="Alk_phosphatase"/>
    <property type="match status" value="1"/>
</dbReference>
<feature type="signal peptide" evidence="5">
    <location>
        <begin position="1"/>
        <end position="37"/>
    </location>
</feature>
<keyword evidence="4" id="KW-0472">Membrane</keyword>